<dbReference type="EMBL" id="LNQE01000558">
    <property type="protein sequence ID" value="KUG25999.1"/>
    <property type="molecule type" value="Genomic_DNA"/>
</dbReference>
<reference evidence="1" key="1">
    <citation type="journal article" date="2015" name="Proc. Natl. Acad. Sci. U.S.A.">
        <title>Networks of energetic and metabolic interactions define dynamics in microbial communities.</title>
        <authorList>
            <person name="Embree M."/>
            <person name="Liu J.K."/>
            <person name="Al-Bassam M.M."/>
            <person name="Zengler K."/>
        </authorList>
    </citation>
    <scope>NUCLEOTIDE SEQUENCE</scope>
</reference>
<proteinExistence type="predicted"/>
<evidence type="ECO:0000313" key="1">
    <source>
        <dbReference type="EMBL" id="KUG25999.1"/>
    </source>
</evidence>
<protein>
    <submittedName>
        <fullName evidence="1">Uncharacterized protein</fullName>
    </submittedName>
</protein>
<accession>A0A0W8FYK5</accession>
<sequence length="280" mass="32178">MNKLSRIILILIFTSVVGAQSVTIMPYHLPINYKDSGVRENSSLTGVYGAFQSDLNNKFELAFDYSYFNYISNFKIKQFDFTFAYTNESSPEEKFRLGGHYIVSDDVLTDQSYVLFAGVSKYRFRSWDANLDVYYSNYGDYSSKFNAIQLSPTFGLTFPFDRTQGVYFNTQVYFIRLSEKIILDKKNYFSVKETITYYNNNFSVSAYALFGEQRFAVRQNGFLVYNSADLMKTGFGGSLTYSFTQNIFLKGGVEYDKFDEEAYGTSATSTKFIILAGFNF</sequence>
<comment type="caution">
    <text evidence="1">The sequence shown here is derived from an EMBL/GenBank/DDBJ whole genome shotgun (WGS) entry which is preliminary data.</text>
</comment>
<organism evidence="1">
    <name type="scientific">hydrocarbon metagenome</name>
    <dbReference type="NCBI Taxonomy" id="938273"/>
    <lineage>
        <taxon>unclassified sequences</taxon>
        <taxon>metagenomes</taxon>
        <taxon>ecological metagenomes</taxon>
    </lineage>
</organism>
<gene>
    <name evidence="1" type="ORF">ASZ90_004165</name>
</gene>
<name>A0A0W8FYK5_9ZZZZ</name>
<dbReference type="AlphaFoldDB" id="A0A0W8FYK5"/>